<dbReference type="GO" id="GO:0005344">
    <property type="term" value="F:oxygen carrier activity"/>
    <property type="evidence" value="ECO:0007669"/>
    <property type="project" value="UniProtKB-KW"/>
</dbReference>
<keyword evidence="10" id="KW-1185">Reference proteome</keyword>
<feature type="region of interest" description="Disordered" evidence="7">
    <location>
        <begin position="1"/>
        <end position="37"/>
    </location>
</feature>
<organism evidence="9 10">
    <name type="scientific">Mesocestoides corti</name>
    <name type="common">Flatworm</name>
    <dbReference type="NCBI Taxonomy" id="53468"/>
    <lineage>
        <taxon>Eukaryota</taxon>
        <taxon>Metazoa</taxon>
        <taxon>Spiralia</taxon>
        <taxon>Lophotrochozoa</taxon>
        <taxon>Platyhelminthes</taxon>
        <taxon>Cestoda</taxon>
        <taxon>Eucestoda</taxon>
        <taxon>Cyclophyllidea</taxon>
        <taxon>Mesocestoididae</taxon>
        <taxon>Mesocestoides</taxon>
    </lineage>
</organism>
<keyword evidence="5" id="KW-0408">Iron</keyword>
<evidence type="ECO:0000256" key="5">
    <source>
        <dbReference type="ARBA" id="ARBA00023004"/>
    </source>
</evidence>
<dbReference type="OrthoDB" id="436496at2759"/>
<dbReference type="Gene3D" id="1.10.490.10">
    <property type="entry name" value="Globins"/>
    <property type="match status" value="1"/>
</dbReference>
<dbReference type="GO" id="GO:0019825">
    <property type="term" value="F:oxygen binding"/>
    <property type="evidence" value="ECO:0007669"/>
    <property type="project" value="InterPro"/>
</dbReference>
<dbReference type="PANTHER" id="PTHR46458:SF1">
    <property type="entry name" value="GEO09476P1"/>
    <property type="match status" value="1"/>
</dbReference>
<keyword evidence="2 6" id="KW-0349">Heme</keyword>
<reference evidence="11" key="2">
    <citation type="submission" date="2019-11" db="UniProtKB">
        <authorList>
            <consortium name="WormBaseParasite"/>
        </authorList>
    </citation>
    <scope>IDENTIFICATION</scope>
</reference>
<dbReference type="InterPro" id="IPR044399">
    <property type="entry name" value="Mb-like_M"/>
</dbReference>
<feature type="compositionally biased region" description="Low complexity" evidence="7">
    <location>
        <begin position="8"/>
        <end position="17"/>
    </location>
</feature>
<dbReference type="Pfam" id="PF00042">
    <property type="entry name" value="Globin"/>
    <property type="match status" value="1"/>
</dbReference>
<evidence type="ECO:0000313" key="10">
    <source>
        <dbReference type="Proteomes" id="UP000267029"/>
    </source>
</evidence>
<dbReference type="EMBL" id="UXSR01005685">
    <property type="protein sequence ID" value="VDD83292.1"/>
    <property type="molecule type" value="Genomic_DNA"/>
</dbReference>
<name>A0A0R3UNC6_MESCO</name>
<evidence type="ECO:0000256" key="2">
    <source>
        <dbReference type="ARBA" id="ARBA00022617"/>
    </source>
</evidence>
<feature type="domain" description="Globin" evidence="8">
    <location>
        <begin position="85"/>
        <end position="233"/>
    </location>
</feature>
<dbReference type="WBParaSite" id="MCU_008368-RA">
    <property type="protein sequence ID" value="MCU_008368-RA"/>
    <property type="gene ID" value="MCU_008368"/>
</dbReference>
<dbReference type="GO" id="GO:0020037">
    <property type="term" value="F:heme binding"/>
    <property type="evidence" value="ECO:0007669"/>
    <property type="project" value="InterPro"/>
</dbReference>
<evidence type="ECO:0000313" key="9">
    <source>
        <dbReference type="EMBL" id="VDD83292.1"/>
    </source>
</evidence>
<reference evidence="9 10" key="1">
    <citation type="submission" date="2018-10" db="EMBL/GenBank/DDBJ databases">
        <authorList>
            <consortium name="Pathogen Informatics"/>
        </authorList>
    </citation>
    <scope>NUCLEOTIDE SEQUENCE [LARGE SCALE GENOMIC DNA]</scope>
</reference>
<accession>A0A0R3UNC6</accession>
<evidence type="ECO:0000256" key="4">
    <source>
        <dbReference type="ARBA" id="ARBA00022723"/>
    </source>
</evidence>
<dbReference type="Proteomes" id="UP000267029">
    <property type="component" value="Unassembled WGS sequence"/>
</dbReference>
<dbReference type="PANTHER" id="PTHR46458">
    <property type="entry name" value="BLR2807 PROTEIN"/>
    <property type="match status" value="1"/>
</dbReference>
<dbReference type="InterPro" id="IPR050532">
    <property type="entry name" value="Globin-like_OT"/>
</dbReference>
<dbReference type="GO" id="GO:0046872">
    <property type="term" value="F:metal ion binding"/>
    <property type="evidence" value="ECO:0007669"/>
    <property type="project" value="UniProtKB-KW"/>
</dbReference>
<dbReference type="PROSITE" id="PS01033">
    <property type="entry name" value="GLOBIN"/>
    <property type="match status" value="1"/>
</dbReference>
<protein>
    <submittedName>
        <fullName evidence="11">GLOBIN domain-containing protein</fullName>
    </submittedName>
</protein>
<dbReference type="InterPro" id="IPR009050">
    <property type="entry name" value="Globin-like_sf"/>
</dbReference>
<evidence type="ECO:0000256" key="6">
    <source>
        <dbReference type="RuleBase" id="RU000356"/>
    </source>
</evidence>
<evidence type="ECO:0000256" key="3">
    <source>
        <dbReference type="ARBA" id="ARBA00022621"/>
    </source>
</evidence>
<keyword evidence="3 6" id="KW-0561">Oxygen transport</keyword>
<evidence type="ECO:0000256" key="7">
    <source>
        <dbReference type="SAM" id="MobiDB-lite"/>
    </source>
</evidence>
<evidence type="ECO:0000256" key="1">
    <source>
        <dbReference type="ARBA" id="ARBA00022448"/>
    </source>
</evidence>
<dbReference type="AlphaFoldDB" id="A0A0R3UNC6"/>
<proteinExistence type="inferred from homology"/>
<comment type="similarity">
    <text evidence="6">Belongs to the globin family.</text>
</comment>
<dbReference type="InterPro" id="IPR000971">
    <property type="entry name" value="Globin"/>
</dbReference>
<dbReference type="CDD" id="cd01040">
    <property type="entry name" value="Mb-like"/>
    <property type="match status" value="1"/>
</dbReference>
<dbReference type="InterPro" id="IPR012292">
    <property type="entry name" value="Globin/Proto"/>
</dbReference>
<evidence type="ECO:0000313" key="11">
    <source>
        <dbReference type="WBParaSite" id="MCU_008368-RA"/>
    </source>
</evidence>
<sequence>MGCEFSGHHMSSYSGSSRPYTPQGTPSSSTCDSSSAKLAGGATLQGTVERRGSLLLPSRRTLTRQRTIEQVVHAAVVKRQPLHEYFSEFEKDVLISTWKALLLYTNEHGALIFRLAAEMCPELKAAYNVEFDRDDEIVFSSYALQYSRAYVSLIDDAILSLEDPQEGFYDSVLIAGASQAAIPHMKPDYFKVFKRATLTTWEGLLGEEFTGDVKSAWQTLLDYVVAVMAEGSRVFVEEERRSTLNASEDDKVDEHCCVNHRLDFAAPTTRKQ</sequence>
<keyword evidence="4" id="KW-0479">Metal-binding</keyword>
<dbReference type="STRING" id="53468.A0A0R3UNC6"/>
<evidence type="ECO:0000259" key="8">
    <source>
        <dbReference type="PROSITE" id="PS01033"/>
    </source>
</evidence>
<gene>
    <name evidence="9" type="ORF">MCOS_LOCUS9295</name>
</gene>
<dbReference type="SUPFAM" id="SSF46458">
    <property type="entry name" value="Globin-like"/>
    <property type="match status" value="1"/>
</dbReference>
<keyword evidence="1 6" id="KW-0813">Transport</keyword>